<accession>A0ABP7ZH31</accession>
<sequence>MGSGFKSLGAHQQGPELKAPGLFAFPMLYRCGMADAELLPDDYDPSHVFRVVAMPIERGWGVWLRAVDDTIIASFGIGLPAAAAFDPEVLGVLGPLLKEKYRLAYDGTGAWDQIENHYSAVVYEVGRAR</sequence>
<comment type="caution">
    <text evidence="1">The sequence shown here is derived from an EMBL/GenBank/DDBJ whole genome shotgun (WGS) entry which is preliminary data.</text>
</comment>
<dbReference type="Proteomes" id="UP001415169">
    <property type="component" value="Unassembled WGS sequence"/>
</dbReference>
<gene>
    <name evidence="1" type="ORF">GCM10022286_09250</name>
</gene>
<name>A0ABP7ZH31_9MICO</name>
<evidence type="ECO:0000313" key="1">
    <source>
        <dbReference type="EMBL" id="GAA4157531.1"/>
    </source>
</evidence>
<evidence type="ECO:0000313" key="2">
    <source>
        <dbReference type="Proteomes" id="UP001415169"/>
    </source>
</evidence>
<reference evidence="1" key="2">
    <citation type="submission" date="2023-12" db="EMBL/GenBank/DDBJ databases">
        <authorList>
            <person name="Sun Q."/>
            <person name="Inoue M."/>
        </authorList>
    </citation>
    <scope>NUCLEOTIDE SEQUENCE</scope>
    <source>
        <strain evidence="1">JCM 17590</strain>
    </source>
</reference>
<organism evidence="1 2">
    <name type="scientific">Gryllotalpicola daejeonensis</name>
    <dbReference type="NCBI Taxonomy" id="993087"/>
    <lineage>
        <taxon>Bacteria</taxon>
        <taxon>Bacillati</taxon>
        <taxon>Actinomycetota</taxon>
        <taxon>Actinomycetes</taxon>
        <taxon>Micrococcales</taxon>
        <taxon>Microbacteriaceae</taxon>
        <taxon>Gryllotalpicola</taxon>
    </lineage>
</organism>
<proteinExistence type="predicted"/>
<reference evidence="1" key="1">
    <citation type="journal article" date="2014" name="Int. J. Syst. Evol. Microbiol.">
        <title>Complete genome of a new Firmicutes species belonging to the dominant human colonic microbiota ('Ruminococcus bicirculans') reveals two chromosomes and a selective capacity to utilize plant glucans.</title>
        <authorList>
            <consortium name="NISC Comparative Sequencing Program"/>
            <person name="Wegmann U."/>
            <person name="Louis P."/>
            <person name="Goesmann A."/>
            <person name="Henrissat B."/>
            <person name="Duncan S.H."/>
            <person name="Flint H.J."/>
        </authorList>
    </citation>
    <scope>NUCLEOTIDE SEQUENCE</scope>
    <source>
        <strain evidence="1">JCM 17590</strain>
    </source>
</reference>
<dbReference type="EMBL" id="BAABBV010000001">
    <property type="protein sequence ID" value="GAA4157531.1"/>
    <property type="molecule type" value="Genomic_DNA"/>
</dbReference>
<protein>
    <submittedName>
        <fullName evidence="1">Uncharacterized protein</fullName>
    </submittedName>
</protein>
<keyword evidence="2" id="KW-1185">Reference proteome</keyword>